<comment type="caution">
    <text evidence="3">The sequence shown here is derived from an EMBL/GenBank/DDBJ whole genome shotgun (WGS) entry which is preliminary data.</text>
</comment>
<dbReference type="RefSeq" id="WP_055121875.1">
    <property type="nucleotide sequence ID" value="NZ_LKST01000001.1"/>
</dbReference>
<evidence type="ECO:0000259" key="2">
    <source>
        <dbReference type="Pfam" id="PF13472"/>
    </source>
</evidence>
<dbReference type="InterPro" id="IPR036514">
    <property type="entry name" value="SGNH_hydro_sf"/>
</dbReference>
<feature type="chain" id="PRO_5006033596" evidence="1">
    <location>
        <begin position="31"/>
        <end position="278"/>
    </location>
</feature>
<evidence type="ECO:0000313" key="3">
    <source>
        <dbReference type="EMBL" id="KQB85562.1"/>
    </source>
</evidence>
<dbReference type="PATRIC" id="fig|1544416.3.peg.709"/>
<dbReference type="InterPro" id="IPR013830">
    <property type="entry name" value="SGNH_hydro"/>
</dbReference>
<dbReference type="STRING" id="1544416.Cocul_00708"/>
<sequence>MSIRSLYQRTAVLATTATVALGLAAVPASASPNALVGFGDSVMANPRALDHLSAGLPIPEEQKPNVHNHCATDPNGMVKQVARIKGMEAKDYSCPGASVSTGGKRIDAQINDAIAQGALDNQTREVLIQIGFNDTYLNLADRKNPEEIHRNYVAAMTEQIHRIRQAAPQATIKVVGYPSISDNVGTCLVQLGNNIHSFEGVPLTTDLENMAEAMNRDAAAQAGVQYIDLRSASMGHGMCAPDGERWYGAAIDLGQPRNVPVHMTDLGVAKTSEIIAAS</sequence>
<dbReference type="EMBL" id="LKST01000001">
    <property type="protein sequence ID" value="KQB85562.1"/>
    <property type="molecule type" value="Genomic_DNA"/>
</dbReference>
<accession>A0A0N8W031</accession>
<organism evidence="3 4">
    <name type="scientific">Corynebacterium oculi</name>
    <dbReference type="NCBI Taxonomy" id="1544416"/>
    <lineage>
        <taxon>Bacteria</taxon>
        <taxon>Bacillati</taxon>
        <taxon>Actinomycetota</taxon>
        <taxon>Actinomycetes</taxon>
        <taxon>Mycobacteriales</taxon>
        <taxon>Corynebacteriaceae</taxon>
        <taxon>Corynebacterium</taxon>
    </lineage>
</organism>
<evidence type="ECO:0000313" key="4">
    <source>
        <dbReference type="Proteomes" id="UP000050517"/>
    </source>
</evidence>
<dbReference type="Proteomes" id="UP000050517">
    <property type="component" value="Unassembled WGS sequence"/>
</dbReference>
<dbReference type="EC" id="3.1.1.3" evidence="3"/>
<dbReference type="Gene3D" id="3.40.50.1110">
    <property type="entry name" value="SGNH hydrolase"/>
    <property type="match status" value="1"/>
</dbReference>
<keyword evidence="4" id="KW-1185">Reference proteome</keyword>
<feature type="signal peptide" evidence="1">
    <location>
        <begin position="1"/>
        <end position="30"/>
    </location>
</feature>
<name>A0A0N8W031_9CORY</name>
<proteinExistence type="predicted"/>
<dbReference type="SUPFAM" id="SSF52266">
    <property type="entry name" value="SGNH hydrolase"/>
    <property type="match status" value="1"/>
</dbReference>
<dbReference type="GO" id="GO:0004806">
    <property type="term" value="F:triacylglycerol lipase activity"/>
    <property type="evidence" value="ECO:0007669"/>
    <property type="project" value="UniProtKB-EC"/>
</dbReference>
<dbReference type="OrthoDB" id="4529562at2"/>
<reference evidence="3 4" key="1">
    <citation type="submission" date="2015-10" db="EMBL/GenBank/DDBJ databases">
        <title>Corynebacteirum lowii and Corynebacterium oculi species nova, derived from human clinical disease and and emended description of Corynebacterium mastiditis.</title>
        <authorList>
            <person name="Bernard K."/>
            <person name="Pacheco A.L."/>
            <person name="Mcdougall C."/>
            <person name="Burtx T."/>
            <person name="Weibe D."/>
            <person name="Tyler S."/>
            <person name="Olson A.B."/>
            <person name="Cnockaert M."/>
            <person name="Eguchi H."/>
            <person name="Kuwahara T."/>
            <person name="Nakayama-Imaohji H."/>
            <person name="Boudewijins M."/>
            <person name="Van Hoecke F."/>
            <person name="Bernier A.-M."/>
            <person name="Vandamme P."/>
        </authorList>
    </citation>
    <scope>NUCLEOTIDE SEQUENCE [LARGE SCALE GENOMIC DNA]</scope>
    <source>
        <strain evidence="3 4">NML 130210</strain>
    </source>
</reference>
<protein>
    <submittedName>
        <fullName evidence="3">Lipase 2</fullName>
        <ecNumber evidence="3">3.1.1.3</ecNumber>
    </submittedName>
</protein>
<dbReference type="Pfam" id="PF13472">
    <property type="entry name" value="Lipase_GDSL_2"/>
    <property type="match status" value="1"/>
</dbReference>
<feature type="domain" description="SGNH hydrolase-type esterase" evidence="2">
    <location>
        <begin position="38"/>
        <end position="268"/>
    </location>
</feature>
<keyword evidence="1" id="KW-0732">Signal</keyword>
<dbReference type="AlphaFoldDB" id="A0A0N8W031"/>
<keyword evidence="3" id="KW-0378">Hydrolase</keyword>
<evidence type="ECO:0000256" key="1">
    <source>
        <dbReference type="SAM" id="SignalP"/>
    </source>
</evidence>
<gene>
    <name evidence="3" type="ORF">Cocul_00708</name>
</gene>